<evidence type="ECO:0000256" key="10">
    <source>
        <dbReference type="ARBA" id="ARBA00048721"/>
    </source>
</evidence>
<evidence type="ECO:0000313" key="14">
    <source>
        <dbReference type="Proteomes" id="UP000315010"/>
    </source>
</evidence>
<evidence type="ECO:0000256" key="5">
    <source>
        <dbReference type="ARBA" id="ARBA00022679"/>
    </source>
</evidence>
<evidence type="ECO:0000259" key="12">
    <source>
        <dbReference type="Pfam" id="PF01467"/>
    </source>
</evidence>
<feature type="domain" description="Cytidyltransferase-like" evidence="12">
    <location>
        <begin position="5"/>
        <end position="175"/>
    </location>
</feature>
<dbReference type="NCBIfam" id="TIGR00125">
    <property type="entry name" value="cyt_tran_rel"/>
    <property type="match status" value="1"/>
</dbReference>
<accession>A0A5C5Z6W5</accession>
<evidence type="ECO:0000256" key="2">
    <source>
        <dbReference type="ARBA" id="ARBA00005019"/>
    </source>
</evidence>
<dbReference type="GO" id="GO:0004515">
    <property type="term" value="F:nicotinate-nucleotide adenylyltransferase activity"/>
    <property type="evidence" value="ECO:0007669"/>
    <property type="project" value="UniProtKB-UniRule"/>
</dbReference>
<dbReference type="InterPro" id="IPR005248">
    <property type="entry name" value="NadD/NMNAT"/>
</dbReference>
<gene>
    <name evidence="11 13" type="primary">nadD</name>
    <name evidence="13" type="ORF">CA13_42700</name>
</gene>
<comment type="function">
    <text evidence="1 11">Catalyzes the reversible adenylation of nicotinate mononucleotide (NaMN) to nicotinic acid adenine dinucleotide (NaAD).</text>
</comment>
<dbReference type="OrthoDB" id="5295945at2"/>
<evidence type="ECO:0000256" key="3">
    <source>
        <dbReference type="ARBA" id="ARBA00009014"/>
    </source>
</evidence>
<evidence type="ECO:0000256" key="4">
    <source>
        <dbReference type="ARBA" id="ARBA00022642"/>
    </source>
</evidence>
<dbReference type="CDD" id="cd02165">
    <property type="entry name" value="NMNAT"/>
    <property type="match status" value="1"/>
</dbReference>
<dbReference type="SUPFAM" id="SSF52374">
    <property type="entry name" value="Nucleotidylyl transferase"/>
    <property type="match status" value="1"/>
</dbReference>
<keyword evidence="4 11" id="KW-0662">Pyridine nucleotide biosynthesis</keyword>
<keyword evidence="5 11" id="KW-0808">Transferase</keyword>
<name>A0A5C5Z6W5_9BACT</name>
<protein>
    <recommendedName>
        <fullName evidence="11">Probable nicotinate-nucleotide adenylyltransferase</fullName>
        <ecNumber evidence="11">2.7.7.18</ecNumber>
    </recommendedName>
    <alternativeName>
        <fullName evidence="11">Deamido-NAD(+) diphosphorylase</fullName>
    </alternativeName>
    <alternativeName>
        <fullName evidence="11">Deamido-NAD(+) pyrophosphorylase</fullName>
    </alternativeName>
    <alternativeName>
        <fullName evidence="11">Nicotinate mononucleotide adenylyltransferase</fullName>
        <shortName evidence="11">NaMN adenylyltransferase</shortName>
    </alternativeName>
</protein>
<evidence type="ECO:0000256" key="1">
    <source>
        <dbReference type="ARBA" id="ARBA00002324"/>
    </source>
</evidence>
<dbReference type="RefSeq" id="WP_146399544.1">
    <property type="nucleotide sequence ID" value="NZ_SJPJ01000001.1"/>
</dbReference>
<comment type="catalytic activity">
    <reaction evidence="10 11">
        <text>nicotinate beta-D-ribonucleotide + ATP + H(+) = deamido-NAD(+) + diphosphate</text>
        <dbReference type="Rhea" id="RHEA:22860"/>
        <dbReference type="ChEBI" id="CHEBI:15378"/>
        <dbReference type="ChEBI" id="CHEBI:30616"/>
        <dbReference type="ChEBI" id="CHEBI:33019"/>
        <dbReference type="ChEBI" id="CHEBI:57502"/>
        <dbReference type="ChEBI" id="CHEBI:58437"/>
        <dbReference type="EC" id="2.7.7.18"/>
    </reaction>
</comment>
<comment type="caution">
    <text evidence="13">The sequence shown here is derived from an EMBL/GenBank/DDBJ whole genome shotgun (WGS) entry which is preliminary data.</text>
</comment>
<dbReference type="Pfam" id="PF01467">
    <property type="entry name" value="CTP_transf_like"/>
    <property type="match status" value="1"/>
</dbReference>
<keyword evidence="7 11" id="KW-0547">Nucleotide-binding</keyword>
<dbReference type="Proteomes" id="UP000315010">
    <property type="component" value="Unassembled WGS sequence"/>
</dbReference>
<keyword evidence="8 11" id="KW-0067">ATP-binding</keyword>
<keyword evidence="6 11" id="KW-0548">Nucleotidyltransferase</keyword>
<evidence type="ECO:0000256" key="6">
    <source>
        <dbReference type="ARBA" id="ARBA00022695"/>
    </source>
</evidence>
<organism evidence="13 14">
    <name type="scientific">Novipirellula herctigrandis</name>
    <dbReference type="NCBI Taxonomy" id="2527986"/>
    <lineage>
        <taxon>Bacteria</taxon>
        <taxon>Pseudomonadati</taxon>
        <taxon>Planctomycetota</taxon>
        <taxon>Planctomycetia</taxon>
        <taxon>Pirellulales</taxon>
        <taxon>Pirellulaceae</taxon>
        <taxon>Novipirellula</taxon>
    </lineage>
</organism>
<reference evidence="13 14" key="1">
    <citation type="submission" date="2019-02" db="EMBL/GenBank/DDBJ databases">
        <title>Deep-cultivation of Planctomycetes and their phenomic and genomic characterization uncovers novel biology.</title>
        <authorList>
            <person name="Wiegand S."/>
            <person name="Jogler M."/>
            <person name="Boedeker C."/>
            <person name="Pinto D."/>
            <person name="Vollmers J."/>
            <person name="Rivas-Marin E."/>
            <person name="Kohn T."/>
            <person name="Peeters S.H."/>
            <person name="Heuer A."/>
            <person name="Rast P."/>
            <person name="Oberbeckmann S."/>
            <person name="Bunk B."/>
            <person name="Jeske O."/>
            <person name="Meyerdierks A."/>
            <person name="Storesund J.E."/>
            <person name="Kallscheuer N."/>
            <person name="Luecker S."/>
            <person name="Lage O.M."/>
            <person name="Pohl T."/>
            <person name="Merkel B.J."/>
            <person name="Hornburger P."/>
            <person name="Mueller R.-W."/>
            <person name="Bruemmer F."/>
            <person name="Labrenz M."/>
            <person name="Spormann A.M."/>
            <person name="Op Den Camp H."/>
            <person name="Overmann J."/>
            <person name="Amann R."/>
            <person name="Jetten M.S.M."/>
            <person name="Mascher T."/>
            <person name="Medema M.H."/>
            <person name="Devos D.P."/>
            <person name="Kaster A.-K."/>
            <person name="Ovreas L."/>
            <person name="Rohde M."/>
            <person name="Galperin M.Y."/>
            <person name="Jogler C."/>
        </authorList>
    </citation>
    <scope>NUCLEOTIDE SEQUENCE [LARGE SCALE GENOMIC DNA]</scope>
    <source>
        <strain evidence="13 14">CA13</strain>
    </source>
</reference>
<evidence type="ECO:0000313" key="13">
    <source>
        <dbReference type="EMBL" id="TWT82807.1"/>
    </source>
</evidence>
<dbReference type="GO" id="GO:0005524">
    <property type="term" value="F:ATP binding"/>
    <property type="evidence" value="ECO:0007669"/>
    <property type="project" value="UniProtKB-KW"/>
</dbReference>
<dbReference type="EMBL" id="SJPJ01000001">
    <property type="protein sequence ID" value="TWT82807.1"/>
    <property type="molecule type" value="Genomic_DNA"/>
</dbReference>
<dbReference type="AlphaFoldDB" id="A0A5C5Z6W5"/>
<comment type="pathway">
    <text evidence="2 11">Cofactor biosynthesis; NAD(+) biosynthesis; deamido-NAD(+) from nicotinate D-ribonucleotide: step 1/1.</text>
</comment>
<dbReference type="GO" id="GO:0009435">
    <property type="term" value="P:NAD+ biosynthetic process"/>
    <property type="evidence" value="ECO:0007669"/>
    <property type="project" value="UniProtKB-UniRule"/>
</dbReference>
<dbReference type="HAMAP" id="MF_00244">
    <property type="entry name" value="NaMN_adenylyltr"/>
    <property type="match status" value="1"/>
</dbReference>
<dbReference type="PANTHER" id="PTHR39321">
    <property type="entry name" value="NICOTINATE-NUCLEOTIDE ADENYLYLTRANSFERASE-RELATED"/>
    <property type="match status" value="1"/>
</dbReference>
<comment type="similarity">
    <text evidence="3 11">Belongs to the NadD family.</text>
</comment>
<keyword evidence="14" id="KW-1185">Reference proteome</keyword>
<dbReference type="PANTHER" id="PTHR39321:SF3">
    <property type="entry name" value="PHOSPHOPANTETHEINE ADENYLYLTRANSFERASE"/>
    <property type="match status" value="1"/>
</dbReference>
<evidence type="ECO:0000256" key="8">
    <source>
        <dbReference type="ARBA" id="ARBA00022840"/>
    </source>
</evidence>
<keyword evidence="9 11" id="KW-0520">NAD</keyword>
<sequence length="205" mass="23150">MKIGIFGGSFDPIHLGHLWIAESAIETLGLDQVRWIPAAKSPLKPHGPVASDQDRLEMVRLAISGAEKHRLDDREIRRGEISYSVDTVADLQAEFPTDEFCLIIGSDSLALIHKWYQAKKLLERILPAVVQRGGEPDIDFSVLNGLVDPKRVKMIRDHVIKMPVIEISSSEIRERVAQGRSIRYRVPRSVEALLEARKIYHDSSR</sequence>
<dbReference type="Gene3D" id="3.40.50.620">
    <property type="entry name" value="HUPs"/>
    <property type="match status" value="1"/>
</dbReference>
<evidence type="ECO:0000256" key="9">
    <source>
        <dbReference type="ARBA" id="ARBA00023027"/>
    </source>
</evidence>
<dbReference type="InterPro" id="IPR004821">
    <property type="entry name" value="Cyt_trans-like"/>
</dbReference>
<proteinExistence type="inferred from homology"/>
<dbReference type="InterPro" id="IPR014729">
    <property type="entry name" value="Rossmann-like_a/b/a_fold"/>
</dbReference>
<evidence type="ECO:0000256" key="7">
    <source>
        <dbReference type="ARBA" id="ARBA00022741"/>
    </source>
</evidence>
<dbReference type="NCBIfam" id="NF000840">
    <property type="entry name" value="PRK00071.1-3"/>
    <property type="match status" value="1"/>
</dbReference>
<dbReference type="UniPathway" id="UPA00253">
    <property type="reaction ID" value="UER00332"/>
</dbReference>
<dbReference type="NCBIfam" id="TIGR00482">
    <property type="entry name" value="nicotinate (nicotinamide) nucleotide adenylyltransferase"/>
    <property type="match status" value="1"/>
</dbReference>
<dbReference type="EC" id="2.7.7.18" evidence="11"/>
<evidence type="ECO:0000256" key="11">
    <source>
        <dbReference type="HAMAP-Rule" id="MF_00244"/>
    </source>
</evidence>